<sequence length="59" mass="6503">MPVGNIHPADWKSRPDPLLPETEPRESLRSLVLSISFSHPVVGSLSEVLRAGGRDITER</sequence>
<evidence type="ECO:0000256" key="1">
    <source>
        <dbReference type="SAM" id="MobiDB-lite"/>
    </source>
</evidence>
<proteinExistence type="predicted"/>
<accession>A0A381ZL17</accession>
<protein>
    <submittedName>
        <fullName evidence="2">Uncharacterized protein</fullName>
    </submittedName>
</protein>
<dbReference type="EMBL" id="UINC01021747">
    <property type="protein sequence ID" value="SVA89955.1"/>
    <property type="molecule type" value="Genomic_DNA"/>
</dbReference>
<organism evidence="2">
    <name type="scientific">marine metagenome</name>
    <dbReference type="NCBI Taxonomy" id="408172"/>
    <lineage>
        <taxon>unclassified sequences</taxon>
        <taxon>metagenomes</taxon>
        <taxon>ecological metagenomes</taxon>
    </lineage>
</organism>
<name>A0A381ZL17_9ZZZZ</name>
<dbReference type="AlphaFoldDB" id="A0A381ZL17"/>
<feature type="region of interest" description="Disordered" evidence="1">
    <location>
        <begin position="1"/>
        <end position="25"/>
    </location>
</feature>
<reference evidence="2" key="1">
    <citation type="submission" date="2018-05" db="EMBL/GenBank/DDBJ databases">
        <authorList>
            <person name="Lanie J.A."/>
            <person name="Ng W.-L."/>
            <person name="Kazmierczak K.M."/>
            <person name="Andrzejewski T.M."/>
            <person name="Davidsen T.M."/>
            <person name="Wayne K.J."/>
            <person name="Tettelin H."/>
            <person name="Glass J.I."/>
            <person name="Rusch D."/>
            <person name="Podicherti R."/>
            <person name="Tsui H.-C.T."/>
            <person name="Winkler M.E."/>
        </authorList>
    </citation>
    <scope>NUCLEOTIDE SEQUENCE</scope>
</reference>
<gene>
    <name evidence="2" type="ORF">METZ01_LOCUS142809</name>
</gene>
<evidence type="ECO:0000313" key="2">
    <source>
        <dbReference type="EMBL" id="SVA89955.1"/>
    </source>
</evidence>